<organism evidence="1 2">
    <name type="scientific">Candidatus Kuenenbacteria bacterium CG2_30_39_24</name>
    <dbReference type="NCBI Taxonomy" id="1805236"/>
    <lineage>
        <taxon>Bacteria</taxon>
        <taxon>Candidatus Kueneniibacteriota</taxon>
    </lineage>
</organism>
<sequence length="63" mass="7595">MSDTQKVHCEVYAVRLRRPPAYKFYLNLNQCRGFSFFVFKMAKQIFLIKKIYAFLVSPLREQD</sequence>
<dbReference type="AlphaFoldDB" id="A0A1J5F7I5"/>
<dbReference type="Proteomes" id="UP000183922">
    <property type="component" value="Unassembled WGS sequence"/>
</dbReference>
<accession>A0A1J5F7I5</accession>
<evidence type="ECO:0000313" key="2">
    <source>
        <dbReference type="Proteomes" id="UP000183922"/>
    </source>
</evidence>
<gene>
    <name evidence="1" type="ORF">AUK13_02015</name>
</gene>
<dbReference type="STRING" id="1805236.AUK13_02015"/>
<comment type="caution">
    <text evidence="1">The sequence shown here is derived from an EMBL/GenBank/DDBJ whole genome shotgun (WGS) entry which is preliminary data.</text>
</comment>
<protein>
    <submittedName>
        <fullName evidence="1">Uncharacterized protein</fullName>
    </submittedName>
</protein>
<evidence type="ECO:0000313" key="1">
    <source>
        <dbReference type="EMBL" id="OIP55891.1"/>
    </source>
</evidence>
<proteinExistence type="predicted"/>
<dbReference type="EMBL" id="MNYR01000032">
    <property type="protein sequence ID" value="OIP55891.1"/>
    <property type="molecule type" value="Genomic_DNA"/>
</dbReference>
<reference evidence="1 2" key="1">
    <citation type="journal article" date="2016" name="Environ. Microbiol.">
        <title>Genomic resolution of a cold subsurface aquifer community provides metabolic insights for novel microbes adapted to high CO concentrations.</title>
        <authorList>
            <person name="Probst A.J."/>
            <person name="Castelle C.J."/>
            <person name="Singh A."/>
            <person name="Brown C.T."/>
            <person name="Anantharaman K."/>
            <person name="Sharon I."/>
            <person name="Hug L.A."/>
            <person name="Burstein D."/>
            <person name="Emerson J.B."/>
            <person name="Thomas B.C."/>
            <person name="Banfield J.F."/>
        </authorList>
    </citation>
    <scope>NUCLEOTIDE SEQUENCE [LARGE SCALE GENOMIC DNA]</scope>
    <source>
        <strain evidence="1">CG2_30_39_24</strain>
    </source>
</reference>
<name>A0A1J5F7I5_9BACT</name>